<dbReference type="Proteomes" id="UP001618531">
    <property type="component" value="Unassembled WGS sequence"/>
</dbReference>
<proteinExistence type="predicted"/>
<protein>
    <submittedName>
        <fullName evidence="2">Uncharacterized protein</fullName>
    </submittedName>
</protein>
<sequence>MSVFQIYEEFLKLDIASKFYVSLFIALVIYLYKTFLTMQTDSDKQSRDGKLKAGEAIAKFDAYLSNYEHSNKTLEDKNKIVEKMGECYLYFDEKGRKVIRLFYSNRTNVNITTLRSIINNSIDTFEGPNKEKKFFDQISYNLGYLCKPILSVVVSIVLIIILIVHYSIFVNLQTTGEQFILTINFLSVIYAFLVFAALMNILFDDFRNFRVSNVKFWIISIGGIVAPPIAILFIYYDYLYLGFIIQIICSVLLFRKKSSNNV</sequence>
<name>A0ABW8HQN9_9BACL</name>
<evidence type="ECO:0000313" key="3">
    <source>
        <dbReference type="Proteomes" id="UP001618531"/>
    </source>
</evidence>
<feature type="transmembrane region" description="Helical" evidence="1">
    <location>
        <begin position="149"/>
        <end position="168"/>
    </location>
</feature>
<feature type="transmembrane region" description="Helical" evidence="1">
    <location>
        <begin position="214"/>
        <end position="232"/>
    </location>
</feature>
<keyword evidence="1" id="KW-0812">Transmembrane</keyword>
<dbReference type="EMBL" id="JBIYSL010000001">
    <property type="protein sequence ID" value="MFK0521971.1"/>
    <property type="molecule type" value="Genomic_DNA"/>
</dbReference>
<evidence type="ECO:0000256" key="1">
    <source>
        <dbReference type="SAM" id="Phobius"/>
    </source>
</evidence>
<evidence type="ECO:0000313" key="2">
    <source>
        <dbReference type="EMBL" id="MFK0521971.1"/>
    </source>
</evidence>
<feature type="transmembrane region" description="Helical" evidence="1">
    <location>
        <begin position="180"/>
        <end position="202"/>
    </location>
</feature>
<reference evidence="2 3" key="1">
    <citation type="submission" date="2024-11" db="EMBL/GenBank/DDBJ databases">
        <title>Identification and Characterization of a Novel Fosfomycin Bacillithiol Transferase FosB8 in Paenibacillus illinoisensis.</title>
        <authorList>
            <person name="Lu W."/>
        </authorList>
    </citation>
    <scope>NUCLEOTIDE SEQUENCE [LARGE SCALE GENOMIC DNA]</scope>
    <source>
        <strain evidence="2 3">WP77</strain>
    </source>
</reference>
<keyword evidence="3" id="KW-1185">Reference proteome</keyword>
<gene>
    <name evidence="2" type="ORF">ACINKY_07125</name>
</gene>
<keyword evidence="1" id="KW-1133">Transmembrane helix</keyword>
<keyword evidence="1" id="KW-0472">Membrane</keyword>
<dbReference type="RefSeq" id="WP_402872755.1">
    <property type="nucleotide sequence ID" value="NZ_JBIYSL010000001.1"/>
</dbReference>
<feature type="transmembrane region" description="Helical" evidence="1">
    <location>
        <begin position="238"/>
        <end position="254"/>
    </location>
</feature>
<accession>A0ABW8HQN9</accession>
<organism evidence="2 3">
    <name type="scientific">Paenibacillus illinoisensis</name>
    <dbReference type="NCBI Taxonomy" id="59845"/>
    <lineage>
        <taxon>Bacteria</taxon>
        <taxon>Bacillati</taxon>
        <taxon>Bacillota</taxon>
        <taxon>Bacilli</taxon>
        <taxon>Bacillales</taxon>
        <taxon>Paenibacillaceae</taxon>
        <taxon>Paenibacillus</taxon>
    </lineage>
</organism>
<comment type="caution">
    <text evidence="2">The sequence shown here is derived from an EMBL/GenBank/DDBJ whole genome shotgun (WGS) entry which is preliminary data.</text>
</comment>
<feature type="transmembrane region" description="Helical" evidence="1">
    <location>
        <begin position="15"/>
        <end position="32"/>
    </location>
</feature>